<dbReference type="FunFam" id="3.40.800.20:FF:000005">
    <property type="entry name" value="histone deacetylase 6"/>
    <property type="match status" value="1"/>
</dbReference>
<proteinExistence type="inferred from homology"/>
<feature type="compositionally biased region" description="Acidic residues" evidence="13">
    <location>
        <begin position="457"/>
        <end position="467"/>
    </location>
</feature>
<dbReference type="InterPro" id="IPR020830">
    <property type="entry name" value="GlycerAld_3-P_DH_AS"/>
</dbReference>
<dbReference type="AlphaFoldDB" id="A0A401L1C5"/>
<dbReference type="InterPro" id="IPR036291">
    <property type="entry name" value="NAD(P)-bd_dom_sf"/>
</dbReference>
<dbReference type="GO" id="GO:0141221">
    <property type="term" value="F:histone deacetylase activity, hydrolytic mechanism"/>
    <property type="evidence" value="ECO:0007669"/>
    <property type="project" value="UniProtKB-EC"/>
</dbReference>
<feature type="region of interest" description="Disordered" evidence="13">
    <location>
        <begin position="361"/>
        <end position="467"/>
    </location>
</feature>
<dbReference type="CDD" id="cd05214">
    <property type="entry name" value="GAPDH_I_N"/>
    <property type="match status" value="1"/>
</dbReference>
<feature type="compositionally biased region" description="Polar residues" evidence="13">
    <location>
        <begin position="369"/>
        <end position="397"/>
    </location>
</feature>
<dbReference type="InterPro" id="IPR020831">
    <property type="entry name" value="GlycerAld/Erythrose_P_DH"/>
</dbReference>
<keyword evidence="9" id="KW-0324">Glycolysis</keyword>
<comment type="caution">
    <text evidence="15">The sequence shown here is derived from an EMBL/GenBank/DDBJ whole genome shotgun (WGS) entry which is preliminary data.</text>
</comment>
<evidence type="ECO:0000256" key="11">
    <source>
        <dbReference type="ARBA" id="ARBA00048287"/>
    </source>
</evidence>
<dbReference type="Gene3D" id="3.30.360.10">
    <property type="entry name" value="Dihydrodipicolinate Reductase, domain 2"/>
    <property type="match status" value="1"/>
</dbReference>
<evidence type="ECO:0000313" key="16">
    <source>
        <dbReference type="Proteomes" id="UP000286921"/>
    </source>
</evidence>
<reference evidence="15 16" key="1">
    <citation type="submission" date="2016-09" db="EMBL/GenBank/DDBJ databases">
        <title>Aspergillus awamori IFM 58123T.</title>
        <authorList>
            <person name="Kusuya Y."/>
            <person name="Shimizu M."/>
            <person name="Takahashi H."/>
            <person name="Yaguchi T."/>
        </authorList>
    </citation>
    <scope>NUCLEOTIDE SEQUENCE [LARGE SCALE GENOMIC DNA]</scope>
    <source>
        <strain evidence="15 16">IFM 58123</strain>
    </source>
</reference>
<evidence type="ECO:0000256" key="4">
    <source>
        <dbReference type="ARBA" id="ARBA00007738"/>
    </source>
</evidence>
<dbReference type="CDD" id="cd18126">
    <property type="entry name" value="GAPDH_I_C"/>
    <property type="match status" value="1"/>
</dbReference>
<evidence type="ECO:0000256" key="2">
    <source>
        <dbReference type="ARBA" id="ARBA00004869"/>
    </source>
</evidence>
<evidence type="ECO:0000256" key="3">
    <source>
        <dbReference type="ARBA" id="ARBA00007406"/>
    </source>
</evidence>
<evidence type="ECO:0000256" key="12">
    <source>
        <dbReference type="RuleBase" id="RU000397"/>
    </source>
</evidence>
<evidence type="ECO:0000256" key="5">
    <source>
        <dbReference type="ARBA" id="ARBA00011881"/>
    </source>
</evidence>
<comment type="pathway">
    <text evidence="2">Carbohydrate degradation; glycolysis; pyruvate from D-glyceraldehyde 3-phosphate: step 1/5.</text>
</comment>
<keyword evidence="6" id="KW-0378">Hydrolase</keyword>
<dbReference type="InterPro" id="IPR020828">
    <property type="entry name" value="GlycerAld_3-P_DH_NAD(P)-bd"/>
</dbReference>
<sequence length="1151" mass="126878">MAPKVGINGFGRIGRIVFRNAINHGEVDVVAVNDPFIETHYAAYMLKYDSTHGQFKGTIETYEEGLIVNGKKIRFFAERDPAAIPWGTTGADYIVESTGVFTTQEKAAAHLKGGAKKVVISAPSADAPMFVMGVNNTSYTKDINVLSNASCTTNCLAPLAKVINDKFGIVEGLMTTVHSYTATQKVVDAPSSKDWRGGRTAAQNIIPSSTGAAKAVGKVIPTLNGKLTGMAMRVPTSNVSVVDLTCRLEKATSYDEIKKALKDASENELKGILGYTEDDIVSSDLNGDDHSSIFDAKAGIALNSNFVKLVSWYDNEWGYSRRVVDLIAYISKVDAQLSVRKKLGALSHLISMAMDEDEDTVMGEAGSHHPTSVSSHQWPSNGPSSQGAGQLNGSSDPSIAPPLLGPTMKLPLSVHSVDPRPENTASAEDQGESPPKSLPKSDSGDATTEDFDKQDSLVEDNSDWTDEDTVARTGLPIASLPSGLCYDVQMRYHCEVRPTADVHPEDPRRIYYIYKELCRAGLVDDPESCRPLVSRPLKRINARNATEAEISLIHTPDHFAFVESTKDMSDDELIALEHTRDSIYFNKLTFASSILSVGGAIETCLAVATRKVKNAIAVIRPPGHHAEHDKTMGFCLFNNVSVAARVCQNRLGDSCRKILILDWDVHHGNGIQKAFYDDPNILYISLHVYQDGKFYPGGEEGDWDHCGEGPGVGRNVNIPWPSQGMGDGDYMYAFQQVVMPIAHEFNPDLVIVASGFDAAAGDELGGCFVTPSCYAHMTHMLMTLANGKVAVCLEGGYNFRSISKSALAVTKTLMGDPPDRLHTTSPSALATTTVRRVMMIQSHYWHCMYPKGPPQDGLFTDRLHDVIRAYQSKQLYDNYKLTSLFIYRTAISRSFENQVLASSNYHQAVPLVVIFHDPPEIMGLPHPVTNKLEAHNCWLADVMKDYIGWIVSKGYAVIDVNIPKHVTIDPSSGKYEEEDENRPTATEELAGYLWDNYIEPSEATEIFFMGVGNAFYGVANLLINRETLYKRVNSVVSFVAENPVRAIASHTQVWLSRWYKDNSLVFVSHTHGVWNNVETRRKPSKRYGQLVQSPKASLSEMLMHHKEEVYQWISERADVQDSEETEDEKKPKSKSRSPTKENQTEPRSVPG</sequence>
<evidence type="ECO:0000256" key="7">
    <source>
        <dbReference type="ARBA" id="ARBA00023002"/>
    </source>
</evidence>
<feature type="domain" description="Glyceraldehyde 3-phosphate dehydrogenase NAD(P) binding" evidence="14">
    <location>
        <begin position="3"/>
        <end position="151"/>
    </location>
</feature>
<dbReference type="GO" id="GO:0005829">
    <property type="term" value="C:cytosol"/>
    <property type="evidence" value="ECO:0007669"/>
    <property type="project" value="TreeGrafter"/>
</dbReference>
<dbReference type="Pfam" id="PF02800">
    <property type="entry name" value="Gp_dh_C"/>
    <property type="match status" value="1"/>
</dbReference>
<dbReference type="InterPro" id="IPR019154">
    <property type="entry name" value="Arb2-like_domain"/>
</dbReference>
<evidence type="ECO:0000256" key="6">
    <source>
        <dbReference type="ARBA" id="ARBA00022801"/>
    </source>
</evidence>
<evidence type="ECO:0000256" key="1">
    <source>
        <dbReference type="ARBA" id="ARBA00004123"/>
    </source>
</evidence>
<evidence type="ECO:0000256" key="9">
    <source>
        <dbReference type="ARBA" id="ARBA00023152"/>
    </source>
</evidence>
<dbReference type="Pfam" id="PF09757">
    <property type="entry name" value="Arb2-like"/>
    <property type="match status" value="1"/>
</dbReference>
<dbReference type="GO" id="GO:0006006">
    <property type="term" value="P:glucose metabolic process"/>
    <property type="evidence" value="ECO:0007669"/>
    <property type="project" value="InterPro"/>
</dbReference>
<keyword evidence="10" id="KW-0539">Nucleus</keyword>
<dbReference type="ESTHER" id="aspna-g3y5a6">
    <property type="family name" value="Arb2_domain"/>
</dbReference>
<dbReference type="SUPFAM" id="SSF52768">
    <property type="entry name" value="Arginase/deacetylase"/>
    <property type="match status" value="1"/>
</dbReference>
<dbReference type="Pfam" id="PF00044">
    <property type="entry name" value="Gp_dh_N"/>
    <property type="match status" value="1"/>
</dbReference>
<dbReference type="GO" id="GO:0005634">
    <property type="term" value="C:nucleus"/>
    <property type="evidence" value="ECO:0007669"/>
    <property type="project" value="UniProtKB-SubCell"/>
</dbReference>
<dbReference type="SUPFAM" id="SSF55347">
    <property type="entry name" value="Glyceraldehyde-3-phosphate dehydrogenase-like, C-terminal domain"/>
    <property type="match status" value="1"/>
</dbReference>
<protein>
    <submittedName>
        <fullName evidence="15">Glyceraldehyde-3-phosphate dehydrogenase</fullName>
    </submittedName>
</protein>
<dbReference type="FunFam" id="3.30.360.10:FF:000001">
    <property type="entry name" value="Glyceraldehyde-3-phosphate dehydrogenase"/>
    <property type="match status" value="1"/>
</dbReference>
<dbReference type="STRING" id="105351.A0A401L1C5"/>
<name>A0A401L1C5_ASPAW</name>
<dbReference type="Gene3D" id="3.40.50.720">
    <property type="entry name" value="NAD(P)-binding Rossmann-like Domain"/>
    <property type="match status" value="1"/>
</dbReference>
<dbReference type="GO" id="GO:0050661">
    <property type="term" value="F:NADP binding"/>
    <property type="evidence" value="ECO:0007669"/>
    <property type="project" value="InterPro"/>
</dbReference>
<evidence type="ECO:0000256" key="10">
    <source>
        <dbReference type="ARBA" id="ARBA00023242"/>
    </source>
</evidence>
<evidence type="ECO:0000313" key="15">
    <source>
        <dbReference type="EMBL" id="GCB25302.1"/>
    </source>
</evidence>
<evidence type="ECO:0000259" key="14">
    <source>
        <dbReference type="SMART" id="SM00846"/>
    </source>
</evidence>
<dbReference type="PROSITE" id="PS00071">
    <property type="entry name" value="GAPDH"/>
    <property type="match status" value="1"/>
</dbReference>
<dbReference type="GO" id="GO:0004365">
    <property type="term" value="F:glyceraldehyde-3-phosphate dehydrogenase (NAD+) (phosphorylating) activity"/>
    <property type="evidence" value="ECO:0007669"/>
    <property type="project" value="TreeGrafter"/>
</dbReference>
<comment type="subcellular location">
    <subcellularLocation>
        <location evidence="1">Nucleus</location>
    </subcellularLocation>
</comment>
<evidence type="ECO:0000256" key="8">
    <source>
        <dbReference type="ARBA" id="ARBA00023027"/>
    </source>
</evidence>
<dbReference type="InterPro" id="IPR037138">
    <property type="entry name" value="His_deacetylse_dom_sf"/>
</dbReference>
<dbReference type="SMART" id="SM00846">
    <property type="entry name" value="Gp_dh_N"/>
    <property type="match status" value="1"/>
</dbReference>
<accession>A0A401L1C5</accession>
<dbReference type="InterPro" id="IPR006424">
    <property type="entry name" value="Glyceraldehyde-3-P_DH_1"/>
</dbReference>
<dbReference type="InterPro" id="IPR023696">
    <property type="entry name" value="Ureohydrolase_dom_sf"/>
</dbReference>
<keyword evidence="8" id="KW-0520">NAD</keyword>
<dbReference type="SUPFAM" id="SSF51735">
    <property type="entry name" value="NAD(P)-binding Rossmann-fold domains"/>
    <property type="match status" value="1"/>
</dbReference>
<dbReference type="Pfam" id="PF00850">
    <property type="entry name" value="Hist_deacetyl"/>
    <property type="match status" value="1"/>
</dbReference>
<dbReference type="EMBL" id="BDHI01000021">
    <property type="protein sequence ID" value="GCB25302.1"/>
    <property type="molecule type" value="Genomic_DNA"/>
</dbReference>
<comment type="catalytic activity">
    <reaction evidence="11">
        <text>N(6)-acetyl-L-lysyl-[histone] + H2O = L-lysyl-[histone] + acetate</text>
        <dbReference type="Rhea" id="RHEA:58196"/>
        <dbReference type="Rhea" id="RHEA-COMP:9845"/>
        <dbReference type="Rhea" id="RHEA-COMP:11338"/>
        <dbReference type="ChEBI" id="CHEBI:15377"/>
        <dbReference type="ChEBI" id="CHEBI:29969"/>
        <dbReference type="ChEBI" id="CHEBI:30089"/>
        <dbReference type="ChEBI" id="CHEBI:61930"/>
        <dbReference type="EC" id="3.5.1.98"/>
    </reaction>
</comment>
<comment type="similarity">
    <text evidence="4">Belongs to the histone deacetylase family. HD type 2 subfamily.</text>
</comment>
<dbReference type="PRINTS" id="PR00078">
    <property type="entry name" value="G3PDHDRGNASE"/>
</dbReference>
<comment type="subunit">
    <text evidence="5">Homotetramer.</text>
</comment>
<dbReference type="UniPathway" id="UPA00109">
    <property type="reaction ID" value="UER00184"/>
</dbReference>
<dbReference type="InterPro" id="IPR020829">
    <property type="entry name" value="GlycerAld_3-P_DH_cat"/>
</dbReference>
<dbReference type="FunFam" id="3.40.50.720:FF:000020">
    <property type="entry name" value="Glyceraldehyde-3-phosphate dehydrogenase"/>
    <property type="match status" value="1"/>
</dbReference>
<keyword evidence="16" id="KW-1185">Reference proteome</keyword>
<organism evidence="15 16">
    <name type="scientific">Aspergillus awamori</name>
    <name type="common">Black koji mold</name>
    <dbReference type="NCBI Taxonomy" id="105351"/>
    <lineage>
        <taxon>Eukaryota</taxon>
        <taxon>Fungi</taxon>
        <taxon>Dikarya</taxon>
        <taxon>Ascomycota</taxon>
        <taxon>Pezizomycotina</taxon>
        <taxon>Eurotiomycetes</taxon>
        <taxon>Eurotiomycetidae</taxon>
        <taxon>Eurotiales</taxon>
        <taxon>Aspergillaceae</taxon>
        <taxon>Aspergillus</taxon>
    </lineage>
</organism>
<dbReference type="GO" id="GO:0006096">
    <property type="term" value="P:glycolytic process"/>
    <property type="evidence" value="ECO:0007669"/>
    <property type="project" value="UniProtKB-UniPathway"/>
</dbReference>
<dbReference type="Proteomes" id="UP000286921">
    <property type="component" value="Unassembled WGS sequence"/>
</dbReference>
<gene>
    <name evidence="15" type="ORF">AAWM_08187</name>
</gene>
<evidence type="ECO:0000256" key="13">
    <source>
        <dbReference type="SAM" id="MobiDB-lite"/>
    </source>
</evidence>
<dbReference type="NCBIfam" id="TIGR01534">
    <property type="entry name" value="GAPDH-I"/>
    <property type="match status" value="1"/>
</dbReference>
<dbReference type="PANTHER" id="PTHR10836">
    <property type="entry name" value="GLYCERALDEHYDE 3-PHOSPHATE DEHYDROGENASE"/>
    <property type="match status" value="1"/>
</dbReference>
<dbReference type="PANTHER" id="PTHR10836:SF76">
    <property type="entry name" value="GLYCERALDEHYDE-3-PHOSPHATE DEHYDROGENASE-RELATED"/>
    <property type="match status" value="1"/>
</dbReference>
<feature type="region of interest" description="Disordered" evidence="13">
    <location>
        <begin position="1117"/>
        <end position="1151"/>
    </location>
</feature>
<keyword evidence="7" id="KW-0560">Oxidoreductase</keyword>
<comment type="similarity">
    <text evidence="3 12">Belongs to the glyceraldehyde-3-phosphate dehydrogenase family.</text>
</comment>
<dbReference type="InterPro" id="IPR023801">
    <property type="entry name" value="His_deacetylse_dom"/>
</dbReference>
<dbReference type="Gene3D" id="3.40.800.20">
    <property type="entry name" value="Histone deacetylase domain"/>
    <property type="match status" value="1"/>
</dbReference>
<dbReference type="GO" id="GO:0051287">
    <property type="term" value="F:NAD binding"/>
    <property type="evidence" value="ECO:0007669"/>
    <property type="project" value="InterPro"/>
</dbReference>